<dbReference type="Proteomes" id="UP000196053">
    <property type="component" value="Chromosome I"/>
</dbReference>
<dbReference type="EMBL" id="LN879430">
    <property type="protein sequence ID" value="CUH92067.1"/>
    <property type="molecule type" value="Genomic_DNA"/>
</dbReference>
<reference evidence="4" key="1">
    <citation type="submission" date="2015-09" db="EMBL/GenBank/DDBJ databases">
        <authorList>
            <person name="Wibberg D."/>
        </authorList>
    </citation>
    <scope>NUCLEOTIDE SEQUENCE [LARGE SCALE GENOMIC DNA]</scope>
    <source>
        <strain evidence="4">SD1D</strain>
    </source>
</reference>
<evidence type="ECO:0000256" key="1">
    <source>
        <dbReference type="SAM" id="Phobius"/>
    </source>
</evidence>
<name>A0A0K8J3J7_9FIRM</name>
<sequence>MREAKYWIKVLLATLGLFVLTILLLYLYTSRSNPASPGHKEITIKVIIPDEEPQEFAISTDALTLRQALEEKELIKGSESSYGFYITEVNGRRANEQKQEWWCITKGGENVNIGIDLINIQDKDTYELTLMEGY</sequence>
<evidence type="ECO:0000259" key="2">
    <source>
        <dbReference type="Pfam" id="PF14478"/>
    </source>
</evidence>
<dbReference type="Gene3D" id="2.170.130.30">
    <property type="match status" value="1"/>
</dbReference>
<dbReference type="RefSeq" id="WP_058257469.1">
    <property type="nucleotide sequence ID" value="NZ_DUPS01000001.1"/>
</dbReference>
<keyword evidence="1" id="KW-0472">Membrane</keyword>
<dbReference type="KEGG" id="hsd:SD1D_0515"/>
<dbReference type="InterPro" id="IPR027954">
    <property type="entry name" value="Transcobalamin-like_C"/>
</dbReference>
<evidence type="ECO:0000313" key="3">
    <source>
        <dbReference type="EMBL" id="CUH92067.1"/>
    </source>
</evidence>
<keyword evidence="1" id="KW-0812">Transmembrane</keyword>
<dbReference type="AlphaFoldDB" id="A0A0K8J3J7"/>
<organism evidence="3 4">
    <name type="scientific">Herbinix luporum</name>
    <dbReference type="NCBI Taxonomy" id="1679721"/>
    <lineage>
        <taxon>Bacteria</taxon>
        <taxon>Bacillati</taxon>
        <taxon>Bacillota</taxon>
        <taxon>Clostridia</taxon>
        <taxon>Lachnospirales</taxon>
        <taxon>Lachnospiraceae</taxon>
        <taxon>Herbinix</taxon>
    </lineage>
</organism>
<evidence type="ECO:0000313" key="4">
    <source>
        <dbReference type="Proteomes" id="UP000196053"/>
    </source>
</evidence>
<feature type="transmembrane region" description="Helical" evidence="1">
    <location>
        <begin position="6"/>
        <end position="28"/>
    </location>
</feature>
<feature type="domain" description="Transcobalamin-like C-terminal" evidence="2">
    <location>
        <begin position="64"/>
        <end position="127"/>
    </location>
</feature>
<gene>
    <name evidence="3" type="ORF">SD1D_0515</name>
</gene>
<proteinExistence type="predicted"/>
<accession>A0A0K8J3J7</accession>
<dbReference type="OrthoDB" id="1906526at2"/>
<keyword evidence="1" id="KW-1133">Transmembrane helix</keyword>
<protein>
    <recommendedName>
        <fullName evidence="2">Transcobalamin-like C-terminal domain-containing protein</fullName>
    </recommendedName>
</protein>
<dbReference type="Pfam" id="PF14478">
    <property type="entry name" value="DUF4430"/>
    <property type="match status" value="1"/>
</dbReference>
<keyword evidence="4" id="KW-1185">Reference proteome</keyword>